<evidence type="ECO:0000256" key="5">
    <source>
        <dbReference type="ARBA" id="ARBA00023242"/>
    </source>
</evidence>
<comment type="subcellular location">
    <subcellularLocation>
        <location evidence="1">Nucleus</location>
    </subcellularLocation>
</comment>
<dbReference type="InterPro" id="IPR015300">
    <property type="entry name" value="DNA-bd_pseudobarrel_sf"/>
</dbReference>
<evidence type="ECO:0000256" key="1">
    <source>
        <dbReference type="ARBA" id="ARBA00004123"/>
    </source>
</evidence>
<comment type="caution">
    <text evidence="7">The sequence shown here is derived from an EMBL/GenBank/DDBJ whole genome shotgun (WGS) entry which is preliminary data.</text>
</comment>
<evidence type="ECO:0000256" key="4">
    <source>
        <dbReference type="ARBA" id="ARBA00023163"/>
    </source>
</evidence>
<evidence type="ECO:0000313" key="7">
    <source>
        <dbReference type="EMBL" id="KAK1387695.1"/>
    </source>
</evidence>
<dbReference type="GO" id="GO:0005634">
    <property type="term" value="C:nucleus"/>
    <property type="evidence" value="ECO:0007669"/>
    <property type="project" value="UniProtKB-SubCell"/>
</dbReference>
<dbReference type="EMBL" id="JAUIZM010000004">
    <property type="protein sequence ID" value="KAK1387695.1"/>
    <property type="molecule type" value="Genomic_DNA"/>
</dbReference>
<keyword evidence="3" id="KW-0238">DNA-binding</keyword>
<dbReference type="AlphaFoldDB" id="A0AAD8IL22"/>
<accession>A0AAD8IL22</accession>
<reference evidence="7" key="2">
    <citation type="submission" date="2023-05" db="EMBL/GenBank/DDBJ databases">
        <authorList>
            <person name="Schelkunov M.I."/>
        </authorList>
    </citation>
    <scope>NUCLEOTIDE SEQUENCE</scope>
    <source>
        <strain evidence="7">Hsosn_3</strain>
        <tissue evidence="7">Leaf</tissue>
    </source>
</reference>
<keyword evidence="4" id="KW-0804">Transcription</keyword>
<dbReference type="GO" id="GO:0003677">
    <property type="term" value="F:DNA binding"/>
    <property type="evidence" value="ECO:0007669"/>
    <property type="project" value="UniProtKB-KW"/>
</dbReference>
<feature type="compositionally biased region" description="Basic and acidic residues" evidence="6">
    <location>
        <begin position="63"/>
        <end position="76"/>
    </location>
</feature>
<sequence>MIRVLSGQNSHGGKWEKSDTSKNQRMVFSLHRIYTELYVVSEFLLDRYRLLHHKMVFAEPDTDEYRQDENTARKDSVPPSPPHLNVHSFGKTLTTSDTSTHGRFSVLRRHYFSNNTGICNARIRIAFRILADFSTGLCPRYACDQKLKIHLERSRPS</sequence>
<reference evidence="7" key="1">
    <citation type="submission" date="2023-02" db="EMBL/GenBank/DDBJ databases">
        <title>Genome of toxic invasive species Heracleum sosnowskyi carries increased number of genes despite the absence of recent whole-genome duplications.</title>
        <authorList>
            <person name="Schelkunov M."/>
            <person name="Shtratnikova V."/>
            <person name="Makarenko M."/>
            <person name="Klepikova A."/>
            <person name="Omelchenko D."/>
            <person name="Novikova G."/>
            <person name="Obukhova E."/>
            <person name="Bogdanov V."/>
            <person name="Penin A."/>
            <person name="Logacheva M."/>
        </authorList>
    </citation>
    <scope>NUCLEOTIDE SEQUENCE</scope>
    <source>
        <strain evidence="7">Hsosn_3</strain>
        <tissue evidence="7">Leaf</tissue>
    </source>
</reference>
<name>A0AAD8IL22_9APIA</name>
<keyword evidence="2" id="KW-0805">Transcription regulation</keyword>
<keyword evidence="8" id="KW-1185">Reference proteome</keyword>
<evidence type="ECO:0000256" key="3">
    <source>
        <dbReference type="ARBA" id="ARBA00023125"/>
    </source>
</evidence>
<evidence type="ECO:0000256" key="6">
    <source>
        <dbReference type="SAM" id="MobiDB-lite"/>
    </source>
</evidence>
<dbReference type="Gene3D" id="2.40.330.10">
    <property type="entry name" value="DNA-binding pseudobarrel domain"/>
    <property type="match status" value="1"/>
</dbReference>
<feature type="region of interest" description="Disordered" evidence="6">
    <location>
        <begin position="63"/>
        <end position="92"/>
    </location>
</feature>
<protein>
    <submittedName>
        <fullName evidence="7">Uncharacterized protein</fullName>
    </submittedName>
</protein>
<organism evidence="7 8">
    <name type="scientific">Heracleum sosnowskyi</name>
    <dbReference type="NCBI Taxonomy" id="360622"/>
    <lineage>
        <taxon>Eukaryota</taxon>
        <taxon>Viridiplantae</taxon>
        <taxon>Streptophyta</taxon>
        <taxon>Embryophyta</taxon>
        <taxon>Tracheophyta</taxon>
        <taxon>Spermatophyta</taxon>
        <taxon>Magnoliopsida</taxon>
        <taxon>eudicotyledons</taxon>
        <taxon>Gunneridae</taxon>
        <taxon>Pentapetalae</taxon>
        <taxon>asterids</taxon>
        <taxon>campanulids</taxon>
        <taxon>Apiales</taxon>
        <taxon>Apiaceae</taxon>
        <taxon>Apioideae</taxon>
        <taxon>apioid superclade</taxon>
        <taxon>Tordylieae</taxon>
        <taxon>Tordyliinae</taxon>
        <taxon>Heracleum</taxon>
    </lineage>
</organism>
<proteinExistence type="predicted"/>
<dbReference type="Proteomes" id="UP001237642">
    <property type="component" value="Unassembled WGS sequence"/>
</dbReference>
<gene>
    <name evidence="7" type="ORF">POM88_015873</name>
</gene>
<keyword evidence="5" id="KW-0539">Nucleus</keyword>
<evidence type="ECO:0000313" key="8">
    <source>
        <dbReference type="Proteomes" id="UP001237642"/>
    </source>
</evidence>
<evidence type="ECO:0000256" key="2">
    <source>
        <dbReference type="ARBA" id="ARBA00023015"/>
    </source>
</evidence>